<evidence type="ECO:0000256" key="2">
    <source>
        <dbReference type="ARBA" id="ARBA00023033"/>
    </source>
</evidence>
<evidence type="ECO:0000313" key="5">
    <source>
        <dbReference type="EMBL" id="KAF3440517.1"/>
    </source>
</evidence>
<dbReference type="SUPFAM" id="SSF51905">
    <property type="entry name" value="FAD/NAD(P)-binding domain"/>
    <property type="match status" value="1"/>
</dbReference>
<keyword evidence="6" id="KW-1185">Reference proteome</keyword>
<dbReference type="Gene3D" id="3.50.50.60">
    <property type="entry name" value="FAD/NAD(P)-binding domain"/>
    <property type="match status" value="1"/>
</dbReference>
<dbReference type="InterPro" id="IPR036188">
    <property type="entry name" value="FAD/NAD-bd_sf"/>
</dbReference>
<dbReference type="GO" id="GO:0071949">
    <property type="term" value="F:FAD binding"/>
    <property type="evidence" value="ECO:0007669"/>
    <property type="project" value="InterPro"/>
</dbReference>
<sequence>MEMVEDVVIVGAGIAGLATALALKRVGVESFLVLERAEELRTTGSALTLFPNAWLALDSLGVSHKLTSIYAPFQKGYVTNIDDGVTQEVNFSSFKGGPGVGPRAVHRKALLNALAEELPHNSIRFCSKLTAIETQTHEGSSISVIHMEDGTVINAKVLIGCDGVHSAVGRWLGLGEVVDSGRSAVRGLSVHPQGHGQNEIHQFLTSGVRAGFAPLDDKQAYWFLVRLCPKGTKLETDPKEIQREILEKHAKNFPQSFKDTVEHSDLSTLSWAPLMFRFLGRILDGAAHYNCGKLPSIHEGGGNISSTAEAMANPTCHFDSEVPGFYTD</sequence>
<evidence type="ECO:0000313" key="6">
    <source>
        <dbReference type="Proteomes" id="UP000796880"/>
    </source>
</evidence>
<dbReference type="InterPro" id="IPR002938">
    <property type="entry name" value="FAD-bd"/>
</dbReference>
<evidence type="ECO:0000256" key="1">
    <source>
        <dbReference type="ARBA" id="ARBA00023002"/>
    </source>
</evidence>
<reference evidence="5" key="1">
    <citation type="submission" date="2020-03" db="EMBL/GenBank/DDBJ databases">
        <title>A high-quality chromosome-level genome assembly of a woody plant with both climbing and erect habits, Rhamnella rubrinervis.</title>
        <authorList>
            <person name="Lu Z."/>
            <person name="Yang Y."/>
            <person name="Zhu X."/>
            <person name="Sun Y."/>
        </authorList>
    </citation>
    <scope>NUCLEOTIDE SEQUENCE</scope>
    <source>
        <strain evidence="5">BYM</strain>
        <tissue evidence="5">Leaf</tissue>
    </source>
</reference>
<dbReference type="AlphaFoldDB" id="A0A8K0GT95"/>
<dbReference type="PANTHER" id="PTHR45934:SF1">
    <property type="entry name" value="OS04G0423100 PROTEIN"/>
    <property type="match status" value="1"/>
</dbReference>
<name>A0A8K0GT95_9ROSA</name>
<dbReference type="EMBL" id="VOIH02000008">
    <property type="protein sequence ID" value="KAF3440517.1"/>
    <property type="molecule type" value="Genomic_DNA"/>
</dbReference>
<comment type="caution">
    <text evidence="5">The sequence shown here is derived from an EMBL/GenBank/DDBJ whole genome shotgun (WGS) entry which is preliminary data.</text>
</comment>
<organism evidence="5 6">
    <name type="scientific">Rhamnella rubrinervis</name>
    <dbReference type="NCBI Taxonomy" id="2594499"/>
    <lineage>
        <taxon>Eukaryota</taxon>
        <taxon>Viridiplantae</taxon>
        <taxon>Streptophyta</taxon>
        <taxon>Embryophyta</taxon>
        <taxon>Tracheophyta</taxon>
        <taxon>Spermatophyta</taxon>
        <taxon>Magnoliopsida</taxon>
        <taxon>eudicotyledons</taxon>
        <taxon>Gunneridae</taxon>
        <taxon>Pentapetalae</taxon>
        <taxon>rosids</taxon>
        <taxon>fabids</taxon>
        <taxon>Rosales</taxon>
        <taxon>Rhamnaceae</taxon>
        <taxon>rhamnoid group</taxon>
        <taxon>Rhamneae</taxon>
        <taxon>Rhamnella</taxon>
    </lineage>
</organism>
<dbReference type="Pfam" id="PF01494">
    <property type="entry name" value="FAD_binding_3"/>
    <property type="match status" value="1"/>
</dbReference>
<comment type="similarity">
    <text evidence="3">Belongs to the 3-hydroxybenzoate 6-hydroxylase family.</text>
</comment>
<keyword evidence="1" id="KW-0560">Oxidoreductase</keyword>
<dbReference type="Proteomes" id="UP000796880">
    <property type="component" value="Unassembled WGS sequence"/>
</dbReference>
<proteinExistence type="inferred from homology"/>
<keyword evidence="2" id="KW-0503">Monooxygenase</keyword>
<gene>
    <name evidence="5" type="ORF">FNV43_RR18801</name>
</gene>
<dbReference type="PANTHER" id="PTHR45934">
    <property type="entry name" value="FAD/NAD(P)-BINDING OXIDOREDUCTASE FAMILY PROTEIN"/>
    <property type="match status" value="1"/>
</dbReference>
<feature type="domain" description="FAD-binding" evidence="4">
    <location>
        <begin position="6"/>
        <end position="252"/>
    </location>
</feature>
<dbReference type="OrthoDB" id="1878542at2759"/>
<accession>A0A8K0GT95</accession>
<dbReference type="GO" id="GO:0004497">
    <property type="term" value="F:monooxygenase activity"/>
    <property type="evidence" value="ECO:0007669"/>
    <property type="project" value="UniProtKB-KW"/>
</dbReference>
<dbReference type="InterPro" id="IPR044560">
    <property type="entry name" value="MOase"/>
</dbReference>
<evidence type="ECO:0000259" key="4">
    <source>
        <dbReference type="Pfam" id="PF01494"/>
    </source>
</evidence>
<dbReference type="PRINTS" id="PR00420">
    <property type="entry name" value="RNGMNOXGNASE"/>
</dbReference>
<protein>
    <recommendedName>
        <fullName evidence="4">FAD-binding domain-containing protein</fullName>
    </recommendedName>
</protein>
<evidence type="ECO:0000256" key="3">
    <source>
        <dbReference type="ARBA" id="ARBA00024018"/>
    </source>
</evidence>